<comment type="caution">
    <text evidence="4">The sequence shown here is derived from an EMBL/GenBank/DDBJ whole genome shotgun (WGS) entry which is preliminary data.</text>
</comment>
<sequence>MTVELSVLLLAPVELGKLSNTLHCPFLYTIYLNQSKHEIRSIRPTTKHPQSGATWKLLQSEDPSLLGKIKGYVYSENVPKISVDTVTLTSPILNPDKVICIGMNYKDHCEEQNVPVPVEPIIFSKFASSIAGPFDPIPYPKETKELDFEVELAFIIGKKGKNIKLEDAMSHVFGYTVAHDVSARDWQLKKNGGQWLLGKAMEAFAPLGPDIVTSDELQDPHNLTIKCVVNNEVVQDSNTAQMVHRVDGIVSFISRFLTLLPGDVILTGTPPGVGVFRQPPHFLKVGDTVECSIEKIGTIRNVIVDE</sequence>
<dbReference type="GO" id="GO:0046872">
    <property type="term" value="F:metal ion binding"/>
    <property type="evidence" value="ECO:0007669"/>
    <property type="project" value="UniProtKB-KW"/>
</dbReference>
<proteinExistence type="inferred from homology"/>
<accession>A0A8J2P2F6</accession>
<gene>
    <name evidence="4" type="ORF">AFUS01_LOCUS10730</name>
</gene>
<organism evidence="4 5">
    <name type="scientific">Allacma fusca</name>
    <dbReference type="NCBI Taxonomy" id="39272"/>
    <lineage>
        <taxon>Eukaryota</taxon>
        <taxon>Metazoa</taxon>
        <taxon>Ecdysozoa</taxon>
        <taxon>Arthropoda</taxon>
        <taxon>Hexapoda</taxon>
        <taxon>Collembola</taxon>
        <taxon>Symphypleona</taxon>
        <taxon>Sminthuridae</taxon>
        <taxon>Allacma</taxon>
    </lineage>
</organism>
<dbReference type="AlphaFoldDB" id="A0A8J2P2F6"/>
<keyword evidence="2" id="KW-0479">Metal-binding</keyword>
<dbReference type="OrthoDB" id="411064at2759"/>
<feature type="domain" description="Fumarylacetoacetase-like C-terminal" evidence="3">
    <location>
        <begin position="97"/>
        <end position="304"/>
    </location>
</feature>
<evidence type="ECO:0000313" key="4">
    <source>
        <dbReference type="EMBL" id="CAG7721519.1"/>
    </source>
</evidence>
<evidence type="ECO:0000313" key="5">
    <source>
        <dbReference type="Proteomes" id="UP000708208"/>
    </source>
</evidence>
<evidence type="ECO:0000259" key="3">
    <source>
        <dbReference type="Pfam" id="PF01557"/>
    </source>
</evidence>
<dbReference type="InterPro" id="IPR051121">
    <property type="entry name" value="FAH"/>
</dbReference>
<dbReference type="Proteomes" id="UP000708208">
    <property type="component" value="Unassembled WGS sequence"/>
</dbReference>
<dbReference type="InterPro" id="IPR011234">
    <property type="entry name" value="Fumarylacetoacetase-like_C"/>
</dbReference>
<dbReference type="GO" id="GO:0050163">
    <property type="term" value="F:oxaloacetate tautomerase activity"/>
    <property type="evidence" value="ECO:0007669"/>
    <property type="project" value="UniProtKB-ARBA"/>
</dbReference>
<dbReference type="EMBL" id="CAJVCH010080262">
    <property type="protein sequence ID" value="CAG7721519.1"/>
    <property type="molecule type" value="Genomic_DNA"/>
</dbReference>
<dbReference type="GO" id="GO:0006107">
    <property type="term" value="P:oxaloacetate metabolic process"/>
    <property type="evidence" value="ECO:0007669"/>
    <property type="project" value="UniProtKB-ARBA"/>
</dbReference>
<dbReference type="Pfam" id="PF01557">
    <property type="entry name" value="FAA_hydrolase"/>
    <property type="match status" value="1"/>
</dbReference>
<evidence type="ECO:0000256" key="1">
    <source>
        <dbReference type="ARBA" id="ARBA00010211"/>
    </source>
</evidence>
<protein>
    <recommendedName>
        <fullName evidence="3">Fumarylacetoacetase-like C-terminal domain-containing protein</fullName>
    </recommendedName>
</protein>
<dbReference type="FunFam" id="3.90.850.10:FF:000002">
    <property type="entry name" value="2-hydroxyhepta-2,4-diene-1,7-dioate isomerase"/>
    <property type="match status" value="1"/>
</dbReference>
<dbReference type="PANTHER" id="PTHR42796">
    <property type="entry name" value="FUMARYLACETOACETATE HYDROLASE DOMAIN-CONTAINING PROTEIN 2A-RELATED"/>
    <property type="match status" value="1"/>
</dbReference>
<comment type="similarity">
    <text evidence="1">Belongs to the FAH family.</text>
</comment>
<keyword evidence="5" id="KW-1185">Reference proteome</keyword>
<name>A0A8J2P2F6_9HEXA</name>
<reference evidence="4" key="1">
    <citation type="submission" date="2021-06" db="EMBL/GenBank/DDBJ databases">
        <authorList>
            <person name="Hodson N. C."/>
            <person name="Mongue J. A."/>
            <person name="Jaron S. K."/>
        </authorList>
    </citation>
    <scope>NUCLEOTIDE SEQUENCE</scope>
</reference>
<dbReference type="PANTHER" id="PTHR42796:SF4">
    <property type="entry name" value="FUMARYLACETOACETATE HYDROLASE DOMAIN-CONTAINING PROTEIN 2A"/>
    <property type="match status" value="1"/>
</dbReference>
<evidence type="ECO:0000256" key="2">
    <source>
        <dbReference type="ARBA" id="ARBA00022723"/>
    </source>
</evidence>